<dbReference type="CDD" id="cd07996">
    <property type="entry name" value="WGR_MMR_like"/>
    <property type="match status" value="1"/>
</dbReference>
<protein>
    <submittedName>
        <fullName evidence="2">DUF4240 domain-containing protein</fullName>
    </submittedName>
</protein>
<dbReference type="Pfam" id="PF05406">
    <property type="entry name" value="WGR"/>
    <property type="match status" value="1"/>
</dbReference>
<keyword evidence="3" id="KW-1185">Reference proteome</keyword>
<evidence type="ECO:0000259" key="1">
    <source>
        <dbReference type="PROSITE" id="PS51977"/>
    </source>
</evidence>
<dbReference type="Gene3D" id="2.20.140.10">
    <property type="entry name" value="WGR domain"/>
    <property type="match status" value="1"/>
</dbReference>
<feature type="domain" description="WGR" evidence="1">
    <location>
        <begin position="1"/>
        <end position="78"/>
    </location>
</feature>
<dbReference type="RefSeq" id="WP_224141069.1">
    <property type="nucleotide sequence ID" value="NZ_JAIQUM010000062.1"/>
</dbReference>
<sequence length="262" mass="30629">METLLIYKDDLSNKFWKINVTGNSFTVTYGKVSTVGAVKTKEFESEEICQKEANKLIQSKLKKGYVVAGSSEHVVKESAITEAFFWKLLETAKKKGEDPDEQLEWLVNHLSRRSVKDIVMFDYIFNQYYYKSYTSNLWAAAYIVMGGCSDDSFDYFRAWLLYLGKGTYETIIQDPEKIIPHLKILEEEGDVPEFEDLLYVASMAYEEKTGFDDEHYYNLYEQLSDDKYVQPKMEFDWDEDDEEGLSNKFPVLWERYGENPLG</sequence>
<dbReference type="SUPFAM" id="SSF142921">
    <property type="entry name" value="WGR domain-like"/>
    <property type="match status" value="1"/>
</dbReference>
<dbReference type="InterPro" id="IPR036930">
    <property type="entry name" value="WGR_dom_sf"/>
</dbReference>
<evidence type="ECO:0000313" key="3">
    <source>
        <dbReference type="Proteomes" id="UP001165287"/>
    </source>
</evidence>
<dbReference type="InterPro" id="IPR050458">
    <property type="entry name" value="LolB"/>
</dbReference>
<name>A0ABS7UWB8_9BACI</name>
<dbReference type="InterPro" id="IPR049809">
    <property type="entry name" value="YehF/YfeS-like_WGR"/>
</dbReference>
<accession>A0ABS7UWB8</accession>
<dbReference type="InterPro" id="IPR025334">
    <property type="entry name" value="DUF4240"/>
</dbReference>
<dbReference type="InterPro" id="IPR008893">
    <property type="entry name" value="WGR_domain"/>
</dbReference>
<dbReference type="PANTHER" id="PTHR30634">
    <property type="entry name" value="OUTER MEMBRANE LOLAB LIPOPROTEIN INSERTION APPARATUS"/>
    <property type="match status" value="1"/>
</dbReference>
<dbReference type="PROSITE" id="PS51977">
    <property type="entry name" value="WGR"/>
    <property type="match status" value="1"/>
</dbReference>
<dbReference type="PANTHER" id="PTHR30634:SF13">
    <property type="entry name" value="PROTEIN YEHF"/>
    <property type="match status" value="1"/>
</dbReference>
<dbReference type="Pfam" id="PF14024">
    <property type="entry name" value="DUF4240"/>
    <property type="match status" value="1"/>
</dbReference>
<dbReference type="SMART" id="SM00773">
    <property type="entry name" value="WGR"/>
    <property type="match status" value="1"/>
</dbReference>
<evidence type="ECO:0000313" key="2">
    <source>
        <dbReference type="EMBL" id="MBZ5752615.1"/>
    </source>
</evidence>
<dbReference type="EMBL" id="JAIQUM010000062">
    <property type="protein sequence ID" value="MBZ5752615.1"/>
    <property type="molecule type" value="Genomic_DNA"/>
</dbReference>
<dbReference type="Proteomes" id="UP001165287">
    <property type="component" value="Unassembled WGS sequence"/>
</dbReference>
<gene>
    <name evidence="2" type="ORF">K9V48_20825</name>
</gene>
<reference evidence="2" key="1">
    <citation type="submission" date="2024-05" db="EMBL/GenBank/DDBJ databases">
        <title>Metabacillus sp. nov., isolated from the rhizosphere soil of tomato plants.</title>
        <authorList>
            <person name="Ma R."/>
        </authorList>
    </citation>
    <scope>NUCLEOTIDE SEQUENCE</scope>
    <source>
        <strain evidence="2">DBTR6</strain>
    </source>
</reference>
<organism evidence="2 3">
    <name type="scientific">Metabacillus rhizolycopersici</name>
    <dbReference type="NCBI Taxonomy" id="2875709"/>
    <lineage>
        <taxon>Bacteria</taxon>
        <taxon>Bacillati</taxon>
        <taxon>Bacillota</taxon>
        <taxon>Bacilli</taxon>
        <taxon>Bacillales</taxon>
        <taxon>Bacillaceae</taxon>
        <taxon>Metabacillus</taxon>
    </lineage>
</organism>
<comment type="caution">
    <text evidence="2">The sequence shown here is derived from an EMBL/GenBank/DDBJ whole genome shotgun (WGS) entry which is preliminary data.</text>
</comment>
<proteinExistence type="predicted"/>